<name>A0A9D7QMI5_9RHOO</name>
<proteinExistence type="predicted"/>
<feature type="signal peptide" evidence="1">
    <location>
        <begin position="1"/>
        <end position="20"/>
    </location>
</feature>
<keyword evidence="1" id="KW-0732">Signal</keyword>
<evidence type="ECO:0000313" key="2">
    <source>
        <dbReference type="EMBL" id="MBK8889955.1"/>
    </source>
</evidence>
<reference evidence="2" key="1">
    <citation type="submission" date="2020-10" db="EMBL/GenBank/DDBJ databases">
        <title>Connecting structure to function with the recovery of over 1000 high-quality activated sludge metagenome-assembled genomes encoding full-length rRNA genes using long-read sequencing.</title>
        <authorList>
            <person name="Singleton C.M."/>
            <person name="Petriglieri F."/>
            <person name="Kristensen J.M."/>
            <person name="Kirkegaard R.H."/>
            <person name="Michaelsen T.Y."/>
            <person name="Andersen M.H."/>
            <person name="Karst S.M."/>
            <person name="Dueholm M.S."/>
            <person name="Nielsen P.H."/>
            <person name="Albertsen M."/>
        </authorList>
    </citation>
    <scope>NUCLEOTIDE SEQUENCE</scope>
    <source>
        <strain evidence="2">OdNE_18-Q3-R46-58_BAT3C.305</strain>
    </source>
</reference>
<feature type="chain" id="PRO_5038483321" description="Lipoprotein" evidence="1">
    <location>
        <begin position="21"/>
        <end position="131"/>
    </location>
</feature>
<accession>A0A9D7QMI5</accession>
<dbReference type="Proteomes" id="UP000808146">
    <property type="component" value="Unassembled WGS sequence"/>
</dbReference>
<gene>
    <name evidence="2" type="ORF">IPN75_05945</name>
</gene>
<comment type="caution">
    <text evidence="2">The sequence shown here is derived from an EMBL/GenBank/DDBJ whole genome shotgun (WGS) entry which is preliminary data.</text>
</comment>
<sequence>MKKFIALFALFAGGAGSAVGACGAPYMIAGNITTLLSGKIARSPANCTGSGCQWQELHQASGALIEQHSGTVADPAETVGTWRVQSTGPGSDTITHTYTGGSAYTYQVKDERPTGGLTFCGSNGQFTFSVH</sequence>
<dbReference type="AlphaFoldDB" id="A0A9D7QMI5"/>
<evidence type="ECO:0000313" key="3">
    <source>
        <dbReference type="Proteomes" id="UP000808146"/>
    </source>
</evidence>
<dbReference type="EMBL" id="JADKBR010000004">
    <property type="protein sequence ID" value="MBK8889955.1"/>
    <property type="molecule type" value="Genomic_DNA"/>
</dbReference>
<organism evidence="2 3">
    <name type="scientific">Candidatus Dechloromonas phosphorivorans</name>
    <dbReference type="NCBI Taxonomy" id="2899244"/>
    <lineage>
        <taxon>Bacteria</taxon>
        <taxon>Pseudomonadati</taxon>
        <taxon>Pseudomonadota</taxon>
        <taxon>Betaproteobacteria</taxon>
        <taxon>Rhodocyclales</taxon>
        <taxon>Azonexaceae</taxon>
        <taxon>Dechloromonas</taxon>
    </lineage>
</organism>
<evidence type="ECO:0000256" key="1">
    <source>
        <dbReference type="SAM" id="SignalP"/>
    </source>
</evidence>
<protein>
    <recommendedName>
        <fullName evidence="4">Lipoprotein</fullName>
    </recommendedName>
</protein>
<dbReference type="PROSITE" id="PS51257">
    <property type="entry name" value="PROKAR_LIPOPROTEIN"/>
    <property type="match status" value="1"/>
</dbReference>
<evidence type="ECO:0008006" key="4">
    <source>
        <dbReference type="Google" id="ProtNLM"/>
    </source>
</evidence>